<dbReference type="PhylomeDB" id="A0A0G4G7A6"/>
<dbReference type="PROSITE" id="PS50297">
    <property type="entry name" value="ANK_REP_REGION"/>
    <property type="match status" value="2"/>
</dbReference>
<dbReference type="VEuPathDB" id="CryptoDB:Vbra_22029"/>
<dbReference type="STRING" id="1169540.A0A0G4G7A6"/>
<evidence type="ECO:0000256" key="3">
    <source>
        <dbReference type="PROSITE-ProRule" id="PRU00023"/>
    </source>
</evidence>
<gene>
    <name evidence="5" type="ORF">Vbra_22029</name>
</gene>
<evidence type="ECO:0000313" key="5">
    <source>
        <dbReference type="EMBL" id="CEM24130.1"/>
    </source>
</evidence>
<keyword evidence="1" id="KW-0677">Repeat</keyword>
<dbReference type="PROSITE" id="PS50088">
    <property type="entry name" value="ANK_REPEAT"/>
    <property type="match status" value="2"/>
</dbReference>
<accession>A0A0G4G7A6</accession>
<dbReference type="Proteomes" id="UP000041254">
    <property type="component" value="Unassembled WGS sequence"/>
</dbReference>
<proteinExistence type="predicted"/>
<keyword evidence="2 3" id="KW-0040">ANK repeat</keyword>
<dbReference type="InterPro" id="IPR002110">
    <property type="entry name" value="Ankyrin_rpt"/>
</dbReference>
<feature type="compositionally biased region" description="Gly residues" evidence="4">
    <location>
        <begin position="248"/>
        <end position="258"/>
    </location>
</feature>
<reference evidence="5 6" key="1">
    <citation type="submission" date="2014-11" db="EMBL/GenBank/DDBJ databases">
        <authorList>
            <person name="Zhu J."/>
            <person name="Qi W."/>
            <person name="Song R."/>
        </authorList>
    </citation>
    <scope>NUCLEOTIDE SEQUENCE [LARGE SCALE GENOMIC DNA]</scope>
</reference>
<evidence type="ECO:0000313" key="6">
    <source>
        <dbReference type="Proteomes" id="UP000041254"/>
    </source>
</evidence>
<evidence type="ECO:0000256" key="1">
    <source>
        <dbReference type="ARBA" id="ARBA00022737"/>
    </source>
</evidence>
<dbReference type="PANTHER" id="PTHR24198:SF165">
    <property type="entry name" value="ANKYRIN REPEAT-CONTAINING PROTEIN-RELATED"/>
    <property type="match status" value="1"/>
</dbReference>
<feature type="region of interest" description="Disordered" evidence="4">
    <location>
        <begin position="244"/>
        <end position="266"/>
    </location>
</feature>
<name>A0A0G4G7A6_VITBC</name>
<keyword evidence="6" id="KW-1185">Reference proteome</keyword>
<feature type="repeat" description="ANK" evidence="3">
    <location>
        <begin position="57"/>
        <end position="83"/>
    </location>
</feature>
<dbReference type="EMBL" id="CDMY01000580">
    <property type="protein sequence ID" value="CEM24130.1"/>
    <property type="molecule type" value="Genomic_DNA"/>
</dbReference>
<dbReference type="SMART" id="SM00248">
    <property type="entry name" value="ANK"/>
    <property type="match status" value="5"/>
</dbReference>
<dbReference type="PANTHER" id="PTHR24198">
    <property type="entry name" value="ANKYRIN REPEAT AND PROTEIN KINASE DOMAIN-CONTAINING PROTEIN"/>
    <property type="match status" value="1"/>
</dbReference>
<dbReference type="SUPFAM" id="SSF48403">
    <property type="entry name" value="Ankyrin repeat"/>
    <property type="match status" value="1"/>
</dbReference>
<sequence length="266" mass="28716">MWTFVSPQVNGVSFEEQLKRQEAFKSLCRAAAKGDFEEVYTLVEQNGVDILECADAEGFTALHFAAANGHRNTVRIILQVSPDPAHLARKQTEPQSRQVTPLHLACLRGHTKCVADLLQCVGREAFQLMDAYGRTCGHCAAESGSVALMASLIDLNDIRLLQTKTKRWWLPFHEACYKGDAAMVDTIVKHTIPHLLESTTDEGLSALHLAAHAGHAAVVSLLLLDEATATLLHKSTVREGQTALPCGRGQGPQGGGGRAATARVSC</sequence>
<dbReference type="InParanoid" id="A0A0G4G7A6"/>
<dbReference type="InterPro" id="IPR036770">
    <property type="entry name" value="Ankyrin_rpt-contain_sf"/>
</dbReference>
<dbReference type="OrthoDB" id="7464126at2759"/>
<dbReference type="Pfam" id="PF12796">
    <property type="entry name" value="Ank_2"/>
    <property type="match status" value="2"/>
</dbReference>
<evidence type="ECO:0000256" key="4">
    <source>
        <dbReference type="SAM" id="MobiDB-lite"/>
    </source>
</evidence>
<feature type="repeat" description="ANK" evidence="3">
    <location>
        <begin position="202"/>
        <end position="234"/>
    </location>
</feature>
<dbReference type="AlphaFoldDB" id="A0A0G4G7A6"/>
<protein>
    <submittedName>
        <fullName evidence="5">Uncharacterized protein</fullName>
    </submittedName>
</protein>
<organism evidence="5 6">
    <name type="scientific">Vitrella brassicaformis (strain CCMP3155)</name>
    <dbReference type="NCBI Taxonomy" id="1169540"/>
    <lineage>
        <taxon>Eukaryota</taxon>
        <taxon>Sar</taxon>
        <taxon>Alveolata</taxon>
        <taxon>Colpodellida</taxon>
        <taxon>Vitrellaceae</taxon>
        <taxon>Vitrella</taxon>
    </lineage>
</organism>
<evidence type="ECO:0000256" key="2">
    <source>
        <dbReference type="ARBA" id="ARBA00023043"/>
    </source>
</evidence>
<dbReference type="Pfam" id="PF13637">
    <property type="entry name" value="Ank_4"/>
    <property type="match status" value="1"/>
</dbReference>
<dbReference type="Gene3D" id="1.25.40.20">
    <property type="entry name" value="Ankyrin repeat-containing domain"/>
    <property type="match status" value="2"/>
</dbReference>